<evidence type="ECO:0000313" key="2">
    <source>
        <dbReference type="Proteomes" id="UP000572817"/>
    </source>
</evidence>
<protein>
    <submittedName>
        <fullName evidence="1">Uncharacterized protein</fullName>
    </submittedName>
</protein>
<proteinExistence type="predicted"/>
<dbReference type="Proteomes" id="UP000572817">
    <property type="component" value="Unassembled WGS sequence"/>
</dbReference>
<name>A0A8H4IPN7_9PEZI</name>
<sequence length="111" mass="12441">MHPVSHVPAPLSSAAPRHVLPSNAVNAFQARLSVDMHKPFRPAVAQHHQLQPRPAAAQMEQLVLELFDGQKVAWMMIAEPLQRLYELDVSSAVVLGILQDHGRVKKTVWWD</sequence>
<comment type="caution">
    <text evidence="1">The sequence shown here is derived from an EMBL/GenBank/DDBJ whole genome shotgun (WGS) entry which is preliminary data.</text>
</comment>
<keyword evidence="2" id="KW-1185">Reference proteome</keyword>
<dbReference type="AlphaFoldDB" id="A0A8H4IPN7"/>
<organism evidence="1 2">
    <name type="scientific">Botryosphaeria dothidea</name>
    <dbReference type="NCBI Taxonomy" id="55169"/>
    <lineage>
        <taxon>Eukaryota</taxon>
        <taxon>Fungi</taxon>
        <taxon>Dikarya</taxon>
        <taxon>Ascomycota</taxon>
        <taxon>Pezizomycotina</taxon>
        <taxon>Dothideomycetes</taxon>
        <taxon>Dothideomycetes incertae sedis</taxon>
        <taxon>Botryosphaeriales</taxon>
        <taxon>Botryosphaeriaceae</taxon>
        <taxon>Botryosphaeria</taxon>
    </lineage>
</organism>
<evidence type="ECO:0000313" key="1">
    <source>
        <dbReference type="EMBL" id="KAF4304709.1"/>
    </source>
</evidence>
<gene>
    <name evidence="1" type="ORF">GTA08_BOTSDO08117</name>
</gene>
<dbReference type="EMBL" id="WWBZ02000051">
    <property type="protein sequence ID" value="KAF4304709.1"/>
    <property type="molecule type" value="Genomic_DNA"/>
</dbReference>
<dbReference type="OrthoDB" id="3943860at2759"/>
<reference evidence="1" key="1">
    <citation type="submission" date="2020-04" db="EMBL/GenBank/DDBJ databases">
        <title>Genome Assembly and Annotation of Botryosphaeria dothidea sdau 11-99, a Latent Pathogen of Apple Fruit Ring Rot in China.</title>
        <authorList>
            <person name="Yu C."/>
            <person name="Diao Y."/>
            <person name="Lu Q."/>
            <person name="Zhao J."/>
            <person name="Cui S."/>
            <person name="Peng C."/>
            <person name="He B."/>
            <person name="Liu H."/>
        </authorList>
    </citation>
    <scope>NUCLEOTIDE SEQUENCE [LARGE SCALE GENOMIC DNA]</scope>
    <source>
        <strain evidence="1">Sdau11-99</strain>
    </source>
</reference>
<accession>A0A8H4IPN7</accession>